<sequence length="597" mass="65612">MKGTVVSSWMESCRKLFGDQVVNSALEHYRLSSDHIFTPIEDVADDVALGLVDMIGNSVGKNHQEIWGLMGEENIKTFSRIYPGFFRHEGAYQFLKSMNDVHIIVMRRFKGAVPPLLDLQPISSRETLFIYRSKRGMGDYLVGLLKGVSNYFKEDIKTEVLSKSAGEIHLKLTFEKDIQYTKHFRLNQLLSLGILKRSSQKIALLNTVLIGALGFVLFDDPAKSAILAISTCAISLVSSYVISRPAKLIASELQSLADRTFSENVELHSKDENEKLMEVINSLKAVVQKDFIEFNAIVDEMYTFNNSLSGIASTMQSTSNDITDVLDEVAVAATTQAEDTENVVSVLNQSIGNITRISDESQKNKAEIENAVSSIENSFLNVKNTAAQINQVLDKFGKIKDNSNELQNNAANITEIVSIVSGIAKQINLLALNASIEAARAGEAGRGFTVVAEEVRKLSEETNNAVGEININLTNFVSSVGEVVVGIDTQYTILETENTSLMEAVATSNHSNDNLKGVSGLMIQTSLDLKKEADHISSLFDSIQNLAAIAEENSASTEEASSNVAIYVDQISELTKQISVFDSMIKAFQDDLKKYKI</sequence>
<evidence type="ECO:0000313" key="8">
    <source>
        <dbReference type="EMBL" id="TCL58513.1"/>
    </source>
</evidence>
<accession>A0A4R1QZR6</accession>
<keyword evidence="3" id="KW-1133">Transmembrane helix</keyword>
<dbReference type="PANTHER" id="PTHR32089:SF119">
    <property type="entry name" value="METHYL-ACCEPTING CHEMOTAXIS PROTEIN CTPL"/>
    <property type="match status" value="1"/>
</dbReference>
<keyword evidence="2" id="KW-0812">Transmembrane</keyword>
<evidence type="ECO:0000259" key="7">
    <source>
        <dbReference type="PROSITE" id="PS50111"/>
    </source>
</evidence>
<reference evidence="8 9" key="1">
    <citation type="submission" date="2019-03" db="EMBL/GenBank/DDBJ databases">
        <title>Genomic Encyclopedia of Type Strains, Phase IV (KMG-IV): sequencing the most valuable type-strain genomes for metagenomic binning, comparative biology and taxonomic classification.</title>
        <authorList>
            <person name="Goeker M."/>
        </authorList>
    </citation>
    <scope>NUCLEOTIDE SEQUENCE [LARGE SCALE GENOMIC DNA]</scope>
    <source>
        <strain evidence="8 9">DSM 100556</strain>
    </source>
</reference>
<dbReference type="SUPFAM" id="SSF58104">
    <property type="entry name" value="Methyl-accepting chemotaxis protein (MCP) signaling domain"/>
    <property type="match status" value="1"/>
</dbReference>
<dbReference type="EMBL" id="SLUO01000006">
    <property type="protein sequence ID" value="TCL58513.1"/>
    <property type="molecule type" value="Genomic_DNA"/>
</dbReference>
<organism evidence="8 9">
    <name type="scientific">Kineothrix alysoides</name>
    <dbReference type="NCBI Taxonomy" id="1469948"/>
    <lineage>
        <taxon>Bacteria</taxon>
        <taxon>Bacillati</taxon>
        <taxon>Bacillota</taxon>
        <taxon>Clostridia</taxon>
        <taxon>Lachnospirales</taxon>
        <taxon>Lachnospiraceae</taxon>
        <taxon>Kineothrix</taxon>
    </lineage>
</organism>
<evidence type="ECO:0000256" key="5">
    <source>
        <dbReference type="ARBA" id="ARBA00023224"/>
    </source>
</evidence>
<evidence type="ECO:0000256" key="4">
    <source>
        <dbReference type="ARBA" id="ARBA00023136"/>
    </source>
</evidence>
<dbReference type="AlphaFoldDB" id="A0A4R1QZR6"/>
<evidence type="ECO:0000256" key="3">
    <source>
        <dbReference type="ARBA" id="ARBA00022989"/>
    </source>
</evidence>
<feature type="domain" description="Methyl-accepting transducer" evidence="7">
    <location>
        <begin position="311"/>
        <end position="561"/>
    </location>
</feature>
<dbReference type="Gene3D" id="1.10.287.950">
    <property type="entry name" value="Methyl-accepting chemotaxis protein"/>
    <property type="match status" value="1"/>
</dbReference>
<dbReference type="SUPFAM" id="SSF111126">
    <property type="entry name" value="Ligand-binding domain in the NO signalling and Golgi transport"/>
    <property type="match status" value="1"/>
</dbReference>
<dbReference type="InterPro" id="IPR024096">
    <property type="entry name" value="NO_sig/Golgi_transp_ligand-bd"/>
</dbReference>
<dbReference type="GO" id="GO:0016020">
    <property type="term" value="C:membrane"/>
    <property type="evidence" value="ECO:0007669"/>
    <property type="project" value="UniProtKB-SubCell"/>
</dbReference>
<dbReference type="InterPro" id="IPR038158">
    <property type="entry name" value="H-NOX_domain_sf"/>
</dbReference>
<evidence type="ECO:0000256" key="1">
    <source>
        <dbReference type="ARBA" id="ARBA00004141"/>
    </source>
</evidence>
<dbReference type="PANTHER" id="PTHR32089">
    <property type="entry name" value="METHYL-ACCEPTING CHEMOTAXIS PROTEIN MCPB"/>
    <property type="match status" value="1"/>
</dbReference>
<gene>
    <name evidence="8" type="ORF">EDD76_106166</name>
</gene>
<evidence type="ECO:0000313" key="9">
    <source>
        <dbReference type="Proteomes" id="UP000295718"/>
    </source>
</evidence>
<dbReference type="InterPro" id="IPR004089">
    <property type="entry name" value="MCPsignal_dom"/>
</dbReference>
<dbReference type="STRING" id="1469948.GCA_000732725_01324"/>
<protein>
    <submittedName>
        <fullName evidence="8">Methyl-accepting chemotaxis protein</fullName>
    </submittedName>
</protein>
<evidence type="ECO:0000256" key="6">
    <source>
        <dbReference type="PROSITE-ProRule" id="PRU00284"/>
    </source>
</evidence>
<keyword evidence="4" id="KW-0472">Membrane</keyword>
<name>A0A4R1QZR6_9FIRM</name>
<dbReference type="PROSITE" id="PS50111">
    <property type="entry name" value="CHEMOTAXIS_TRANSDUC_2"/>
    <property type="match status" value="1"/>
</dbReference>
<comment type="subcellular location">
    <subcellularLocation>
        <location evidence="1">Membrane</location>
        <topology evidence="1">Multi-pass membrane protein</topology>
    </subcellularLocation>
</comment>
<dbReference type="Pfam" id="PF07700">
    <property type="entry name" value="HNOB"/>
    <property type="match status" value="1"/>
</dbReference>
<dbReference type="InterPro" id="IPR011644">
    <property type="entry name" value="Heme_NO-bd"/>
</dbReference>
<dbReference type="GO" id="GO:0007165">
    <property type="term" value="P:signal transduction"/>
    <property type="evidence" value="ECO:0007669"/>
    <property type="project" value="UniProtKB-KW"/>
</dbReference>
<dbReference type="RefSeq" id="WP_031390046.1">
    <property type="nucleotide sequence ID" value="NZ_JPNB01000001.1"/>
</dbReference>
<dbReference type="Gene3D" id="3.90.1520.10">
    <property type="entry name" value="H-NOX domain"/>
    <property type="match status" value="1"/>
</dbReference>
<dbReference type="GO" id="GO:0020037">
    <property type="term" value="F:heme binding"/>
    <property type="evidence" value="ECO:0007669"/>
    <property type="project" value="InterPro"/>
</dbReference>
<comment type="caution">
    <text evidence="8">The sequence shown here is derived from an EMBL/GenBank/DDBJ whole genome shotgun (WGS) entry which is preliminary data.</text>
</comment>
<evidence type="ECO:0000256" key="2">
    <source>
        <dbReference type="ARBA" id="ARBA00022692"/>
    </source>
</evidence>
<dbReference type="Pfam" id="PF00015">
    <property type="entry name" value="MCPsignal"/>
    <property type="match status" value="1"/>
</dbReference>
<dbReference type="SMART" id="SM00283">
    <property type="entry name" value="MA"/>
    <property type="match status" value="1"/>
</dbReference>
<keyword evidence="9" id="KW-1185">Reference proteome</keyword>
<dbReference type="Proteomes" id="UP000295718">
    <property type="component" value="Unassembled WGS sequence"/>
</dbReference>
<proteinExistence type="predicted"/>
<keyword evidence="5 6" id="KW-0807">Transducer</keyword>